<keyword evidence="4" id="KW-1185">Reference proteome</keyword>
<dbReference type="InterPro" id="IPR008979">
    <property type="entry name" value="Galactose-bd-like_sf"/>
</dbReference>
<comment type="caution">
    <text evidence="3">The sequence shown here is derived from an EMBL/GenBank/DDBJ whole genome shotgun (WGS) entry which is preliminary data.</text>
</comment>
<feature type="domain" description="F5/8 type C" evidence="2">
    <location>
        <begin position="43"/>
        <end position="83"/>
    </location>
</feature>
<keyword evidence="1" id="KW-0732">Signal</keyword>
<evidence type="ECO:0000313" key="3">
    <source>
        <dbReference type="EMBL" id="MDT0615885.1"/>
    </source>
</evidence>
<dbReference type="RefSeq" id="WP_311584600.1">
    <property type="nucleotide sequence ID" value="NZ_JAVRFH010000079.1"/>
</dbReference>
<feature type="signal peptide" evidence="1">
    <location>
        <begin position="1"/>
        <end position="32"/>
    </location>
</feature>
<reference evidence="3" key="1">
    <citation type="submission" date="2024-05" db="EMBL/GenBank/DDBJ databases">
        <title>30 novel species of actinomycetes from the DSMZ collection.</title>
        <authorList>
            <person name="Nouioui I."/>
        </authorList>
    </citation>
    <scope>NUCLEOTIDE SEQUENCE</scope>
    <source>
        <strain evidence="3">DSM 40712</strain>
    </source>
</reference>
<protein>
    <submittedName>
        <fullName evidence="3">Discoidin domain-containing protein</fullName>
    </submittedName>
</protein>
<dbReference type="Pfam" id="PF00754">
    <property type="entry name" value="F5_F8_type_C"/>
    <property type="match status" value="1"/>
</dbReference>
<name>A0ABU3B188_9ACTN</name>
<gene>
    <name evidence="3" type="ORF">RM812_37790</name>
</gene>
<dbReference type="SUPFAM" id="SSF49785">
    <property type="entry name" value="Galactose-binding domain-like"/>
    <property type="match status" value="1"/>
</dbReference>
<dbReference type="EMBL" id="JAVRFH010000079">
    <property type="protein sequence ID" value="MDT0615885.1"/>
    <property type="molecule type" value="Genomic_DNA"/>
</dbReference>
<evidence type="ECO:0000259" key="2">
    <source>
        <dbReference type="Pfam" id="PF00754"/>
    </source>
</evidence>
<organism evidence="3 4">
    <name type="scientific">Streptomyces lancefieldiae</name>
    <dbReference type="NCBI Taxonomy" id="3075520"/>
    <lineage>
        <taxon>Bacteria</taxon>
        <taxon>Bacillati</taxon>
        <taxon>Actinomycetota</taxon>
        <taxon>Actinomycetes</taxon>
        <taxon>Kitasatosporales</taxon>
        <taxon>Streptomycetaceae</taxon>
        <taxon>Streptomyces</taxon>
    </lineage>
</organism>
<feature type="chain" id="PRO_5045096240" evidence="1">
    <location>
        <begin position="33"/>
        <end position="91"/>
    </location>
</feature>
<evidence type="ECO:0000256" key="1">
    <source>
        <dbReference type="SAM" id="SignalP"/>
    </source>
</evidence>
<dbReference type="Proteomes" id="UP001180724">
    <property type="component" value="Unassembled WGS sequence"/>
</dbReference>
<accession>A0ABU3B188</accession>
<sequence length="91" mass="9570">MSPVRRRLGLFIALAVILLSFAGLPGPPPAHASDTLLYQGRPVTVSSTEDPFVGAQAVDGDPGTRWSSAFAAPQWIQVDRGASTPRSARSP</sequence>
<dbReference type="InterPro" id="IPR000421">
    <property type="entry name" value="FA58C"/>
</dbReference>
<evidence type="ECO:0000313" key="4">
    <source>
        <dbReference type="Proteomes" id="UP001180724"/>
    </source>
</evidence>
<dbReference type="Gene3D" id="2.60.120.260">
    <property type="entry name" value="Galactose-binding domain-like"/>
    <property type="match status" value="1"/>
</dbReference>
<proteinExistence type="predicted"/>